<reference evidence="1 3" key="2">
    <citation type="journal article" date="2018" name="Plant J.">
        <title>The Physcomitrella patens chromosome-scale assembly reveals moss genome structure and evolution.</title>
        <authorList>
            <person name="Lang D."/>
            <person name="Ullrich K.K."/>
            <person name="Murat F."/>
            <person name="Fuchs J."/>
            <person name="Jenkins J."/>
            <person name="Haas F.B."/>
            <person name="Piednoel M."/>
            <person name="Gundlach H."/>
            <person name="Van Bel M."/>
            <person name="Meyberg R."/>
            <person name="Vives C."/>
            <person name="Morata J."/>
            <person name="Symeonidi A."/>
            <person name="Hiss M."/>
            <person name="Muchero W."/>
            <person name="Kamisugi Y."/>
            <person name="Saleh O."/>
            <person name="Blanc G."/>
            <person name="Decker E.L."/>
            <person name="van Gessel N."/>
            <person name="Grimwood J."/>
            <person name="Hayes R.D."/>
            <person name="Graham S.W."/>
            <person name="Gunter L.E."/>
            <person name="McDaniel S.F."/>
            <person name="Hoernstein S.N.W."/>
            <person name="Larsson A."/>
            <person name="Li F.W."/>
            <person name="Perroud P.F."/>
            <person name="Phillips J."/>
            <person name="Ranjan P."/>
            <person name="Rokshar D.S."/>
            <person name="Rothfels C.J."/>
            <person name="Schneider L."/>
            <person name="Shu S."/>
            <person name="Stevenson D.W."/>
            <person name="Thummler F."/>
            <person name="Tillich M."/>
            <person name="Villarreal Aguilar J.C."/>
            <person name="Widiez T."/>
            <person name="Wong G.K."/>
            <person name="Wymore A."/>
            <person name="Zhang Y."/>
            <person name="Zimmer A.D."/>
            <person name="Quatrano R.S."/>
            <person name="Mayer K.F.X."/>
            <person name="Goodstein D."/>
            <person name="Casacuberta J.M."/>
            <person name="Vandepoele K."/>
            <person name="Reski R."/>
            <person name="Cuming A.C."/>
            <person name="Tuskan G.A."/>
            <person name="Maumus F."/>
            <person name="Salse J."/>
            <person name="Schmutz J."/>
            <person name="Rensing S.A."/>
        </authorList>
    </citation>
    <scope>NUCLEOTIDE SEQUENCE [LARGE SCALE GENOMIC DNA]</scope>
    <source>
        <strain evidence="2 3">cv. Gransden 2004</strain>
    </source>
</reference>
<dbReference type="EMBL" id="ABEU02000002">
    <property type="protein sequence ID" value="PNR60930.1"/>
    <property type="molecule type" value="Genomic_DNA"/>
</dbReference>
<reference evidence="2" key="3">
    <citation type="submission" date="2020-12" db="UniProtKB">
        <authorList>
            <consortium name="EnsemblPlants"/>
        </authorList>
    </citation>
    <scope>IDENTIFICATION</scope>
</reference>
<dbReference type="InParanoid" id="A0A2K1L4H7"/>
<accession>A0A2K1L4H7</accession>
<dbReference type="EnsemblPlants" id="Pp3c2_36846V3.1">
    <property type="protein sequence ID" value="PAC:32934483.CDS.1"/>
    <property type="gene ID" value="Pp3c2_36846"/>
</dbReference>
<evidence type="ECO:0000313" key="3">
    <source>
        <dbReference type="Proteomes" id="UP000006727"/>
    </source>
</evidence>
<dbReference type="Gramene" id="Pp3c2_36846V3.1">
    <property type="protein sequence ID" value="PAC:32934483.CDS.1"/>
    <property type="gene ID" value="Pp3c2_36846"/>
</dbReference>
<proteinExistence type="predicted"/>
<protein>
    <submittedName>
        <fullName evidence="1 2">Uncharacterized protein</fullName>
    </submittedName>
</protein>
<evidence type="ECO:0000313" key="2">
    <source>
        <dbReference type="EnsemblPlants" id="PAC:32934483.CDS.1"/>
    </source>
</evidence>
<evidence type="ECO:0000313" key="1">
    <source>
        <dbReference type="EMBL" id="PNR60930.1"/>
    </source>
</evidence>
<dbReference type="Proteomes" id="UP000006727">
    <property type="component" value="Chromosome 2"/>
</dbReference>
<name>A0A2K1L4H7_PHYPA</name>
<keyword evidence="3" id="KW-1185">Reference proteome</keyword>
<dbReference type="AlphaFoldDB" id="A0A2K1L4H7"/>
<gene>
    <name evidence="1" type="ORF">PHYPA_003723</name>
</gene>
<sequence length="75" mass="8136">MAKQIQQGHAQIDLTHCKISTPPLAFCLHSPLPILNIHLSEAISKRSTTSKACKLTSTSAPTFPSPIAKTKRIQT</sequence>
<reference evidence="1 3" key="1">
    <citation type="journal article" date="2008" name="Science">
        <title>The Physcomitrella genome reveals evolutionary insights into the conquest of land by plants.</title>
        <authorList>
            <person name="Rensing S."/>
            <person name="Lang D."/>
            <person name="Zimmer A."/>
            <person name="Terry A."/>
            <person name="Salamov A."/>
            <person name="Shapiro H."/>
            <person name="Nishiyama T."/>
            <person name="Perroud P.-F."/>
            <person name="Lindquist E."/>
            <person name="Kamisugi Y."/>
            <person name="Tanahashi T."/>
            <person name="Sakakibara K."/>
            <person name="Fujita T."/>
            <person name="Oishi K."/>
            <person name="Shin-I T."/>
            <person name="Kuroki Y."/>
            <person name="Toyoda A."/>
            <person name="Suzuki Y."/>
            <person name="Hashimoto A."/>
            <person name="Yamaguchi K."/>
            <person name="Sugano A."/>
            <person name="Kohara Y."/>
            <person name="Fujiyama A."/>
            <person name="Anterola A."/>
            <person name="Aoki S."/>
            <person name="Ashton N."/>
            <person name="Barbazuk W.B."/>
            <person name="Barker E."/>
            <person name="Bennetzen J."/>
            <person name="Bezanilla M."/>
            <person name="Blankenship R."/>
            <person name="Cho S.H."/>
            <person name="Dutcher S."/>
            <person name="Estelle M."/>
            <person name="Fawcett J.A."/>
            <person name="Gundlach H."/>
            <person name="Hanada K."/>
            <person name="Heyl A."/>
            <person name="Hicks K.A."/>
            <person name="Hugh J."/>
            <person name="Lohr M."/>
            <person name="Mayer K."/>
            <person name="Melkozernov A."/>
            <person name="Murata T."/>
            <person name="Nelson D."/>
            <person name="Pils B."/>
            <person name="Prigge M."/>
            <person name="Reiss B."/>
            <person name="Renner T."/>
            <person name="Rombauts S."/>
            <person name="Rushton P."/>
            <person name="Sanderfoot A."/>
            <person name="Schween G."/>
            <person name="Shiu S.-H."/>
            <person name="Stueber K."/>
            <person name="Theodoulou F.L."/>
            <person name="Tu H."/>
            <person name="Van de Peer Y."/>
            <person name="Verrier P.J."/>
            <person name="Waters E."/>
            <person name="Wood A."/>
            <person name="Yang L."/>
            <person name="Cove D."/>
            <person name="Cuming A."/>
            <person name="Hasebe M."/>
            <person name="Lucas S."/>
            <person name="Mishler D.B."/>
            <person name="Reski R."/>
            <person name="Grigoriev I."/>
            <person name="Quatrano R.S."/>
            <person name="Boore J.L."/>
        </authorList>
    </citation>
    <scope>NUCLEOTIDE SEQUENCE [LARGE SCALE GENOMIC DNA]</scope>
    <source>
        <strain evidence="2 3">cv. Gransden 2004</strain>
    </source>
</reference>
<organism evidence="1">
    <name type="scientific">Physcomitrium patens</name>
    <name type="common">Spreading-leaved earth moss</name>
    <name type="synonym">Physcomitrella patens</name>
    <dbReference type="NCBI Taxonomy" id="3218"/>
    <lineage>
        <taxon>Eukaryota</taxon>
        <taxon>Viridiplantae</taxon>
        <taxon>Streptophyta</taxon>
        <taxon>Embryophyta</taxon>
        <taxon>Bryophyta</taxon>
        <taxon>Bryophytina</taxon>
        <taxon>Bryopsida</taxon>
        <taxon>Funariidae</taxon>
        <taxon>Funariales</taxon>
        <taxon>Funariaceae</taxon>
        <taxon>Physcomitrium</taxon>
    </lineage>
</organism>